<organism evidence="5 6">
    <name type="scientific">Rhizophagus irregularis</name>
    <dbReference type="NCBI Taxonomy" id="588596"/>
    <lineage>
        <taxon>Eukaryota</taxon>
        <taxon>Fungi</taxon>
        <taxon>Fungi incertae sedis</taxon>
        <taxon>Mucoromycota</taxon>
        <taxon>Glomeromycotina</taxon>
        <taxon>Glomeromycetes</taxon>
        <taxon>Glomerales</taxon>
        <taxon>Glomeraceae</taxon>
        <taxon>Rhizophagus</taxon>
    </lineage>
</organism>
<keyword evidence="3" id="KW-0812">Transmembrane</keyword>
<dbReference type="GO" id="GO:0005524">
    <property type="term" value="F:ATP binding"/>
    <property type="evidence" value="ECO:0007669"/>
    <property type="project" value="UniProtKB-KW"/>
</dbReference>
<dbReference type="InterPro" id="IPR001245">
    <property type="entry name" value="Ser-Thr/Tyr_kinase_cat_dom"/>
</dbReference>
<dbReference type="Gene3D" id="1.10.510.10">
    <property type="entry name" value="Transferase(Phosphotransferase) domain 1"/>
    <property type="match status" value="1"/>
</dbReference>
<dbReference type="GO" id="GO:0004672">
    <property type="term" value="F:protein kinase activity"/>
    <property type="evidence" value="ECO:0007669"/>
    <property type="project" value="InterPro"/>
</dbReference>
<dbReference type="AlphaFoldDB" id="A0A2N0PMX9"/>
<keyword evidence="2" id="KW-0067">ATP-binding</keyword>
<dbReference type="PANTHER" id="PTHR44329">
    <property type="entry name" value="SERINE/THREONINE-PROTEIN KINASE TNNI3K-RELATED"/>
    <property type="match status" value="1"/>
</dbReference>
<evidence type="ECO:0000259" key="4">
    <source>
        <dbReference type="PROSITE" id="PS50011"/>
    </source>
</evidence>
<evidence type="ECO:0000256" key="1">
    <source>
        <dbReference type="ARBA" id="ARBA00022741"/>
    </source>
</evidence>
<dbReference type="PROSITE" id="PS50011">
    <property type="entry name" value="PROTEIN_KINASE_DOM"/>
    <property type="match status" value="1"/>
</dbReference>
<accession>A0A2N0PMX9</accession>
<dbReference type="PANTHER" id="PTHR44329:SF298">
    <property type="entry name" value="MIXED LINEAGE KINASE DOMAIN-LIKE PROTEIN"/>
    <property type="match status" value="1"/>
</dbReference>
<dbReference type="VEuPathDB" id="FungiDB:RhiirFUN_025826"/>
<keyword evidence="3" id="KW-0472">Membrane</keyword>
<evidence type="ECO:0000256" key="2">
    <source>
        <dbReference type="ARBA" id="ARBA00022840"/>
    </source>
</evidence>
<dbReference type="InterPro" id="IPR000719">
    <property type="entry name" value="Prot_kinase_dom"/>
</dbReference>
<dbReference type="Pfam" id="PF07714">
    <property type="entry name" value="PK_Tyr_Ser-Thr"/>
    <property type="match status" value="1"/>
</dbReference>
<name>A0A2N0PMX9_9GLOM</name>
<dbReference type="InterPro" id="IPR011009">
    <property type="entry name" value="Kinase-like_dom_sf"/>
</dbReference>
<sequence length="1135" mass="130747">MRFLKELIDEKKNEEDIDYFDFNQFSNLEKIDKRIHGTLTKANWENRKITVVLKNLNNSKITETGFKEFITKLKDFCKINHSNVNRFFGLTRDSNGNYFSVLEYADEGNLRDYLKIKFSTLQWNDKLQIALDITCGLMSLHSNNIIHGNLHSYNVLVNSGKVMLTDFRLLKRVAESSEEIVYVEPQYLRNPSYELDMKSDIYSLGILLWELSSGHPPFSECMQKAFGLTQVENKLLNGEREEPVANTPSEYLQLYQKCWQDNPYLRPKIIQVYEILSQLKLQSGIGLTDNDRYINKEISDRSSSPHTAKITLEIFKSSSQEIIRLFKLNHGIVLNGYDIMPSLLGVTVKDGELKMNIYEGKPLVYMSINSGDNELKIDTCINFPVVEIVYNGNLLESFLNYTSDEKKLCELYGYYFARRVLVGGQLFIIDFNSATQTQVDILKFYLFCIYNSAKYSIEIKFSNLFTLDLLPKLITLDGERINTHEKLTNWMNKLYKKKMVNIISYGDLIPISQLKHNILLVDNDLETFKERQPGVSNFKEKLSLDEWVGNVVNNNLMTWARDFNLLQGLIINKYDEIEISKEIPVDVISIPNVNSNNESYLKIIKPSTKLEFTLTSNNIFSIKNLSTFPFIKNSDKSYDGYNYIQVKCEKYEILLNMDNVKPTKEFEQVIEEALNSMKPLKALQDVFNEYGHLFPQKIILGGSLKNVLQNLSTFGDVNNNDKIFESLNNLNIPYLLTQKGRIIEKNDLHKWIQNMNNHLEIIEFDSIIPLYKILKIEQKEKIDDILKDNYRIIMTGITDLTDLNNDSVENYKRINFGLSLESEDYEVFGLIISENSVKLEEIYVNFRLYDFNGFYAIIKRLEDTSVDITKCYVSWIVIGNPSQVSVFSPNNRELQVDYIKKSIKLLPDRFNYGSNGTIDTSFTLHEGYTFFAHANLSSISYEPNNIVKLVEWKEKSINVQIESVYKIQSPNGDLDHEDDDCLENEVDLRICILSTNYKSLKVDSAKERLCPLELIGHFLNEENFNKSLFNESNKNEVSANIRNNQPEPDDKVVNKTIDGLCYKKKPENHLNHKNVYTVHPRYSEAHGLKLGGLLLLLGLIILILLGIGCLGLLLELGLLLDGGDGGGGDLVSYKL</sequence>
<dbReference type="GO" id="GO:0097527">
    <property type="term" value="P:necroptotic signaling pathway"/>
    <property type="evidence" value="ECO:0007669"/>
    <property type="project" value="TreeGrafter"/>
</dbReference>
<keyword evidence="3" id="KW-1133">Transmembrane helix</keyword>
<gene>
    <name evidence="5" type="ORF">RhiirA5_477781</name>
</gene>
<dbReference type="VEuPathDB" id="FungiDB:FUN_014149"/>
<comment type="caution">
    <text evidence="5">The sequence shown here is derived from an EMBL/GenBank/DDBJ whole genome shotgun (WGS) entry which is preliminary data.</text>
</comment>
<proteinExistence type="predicted"/>
<reference evidence="5 6" key="2">
    <citation type="submission" date="2017-09" db="EMBL/GenBank/DDBJ databases">
        <title>Extensive intraspecific genome diversity in a model arbuscular mycorrhizal fungus.</title>
        <authorList>
            <person name="Chen E.C."/>
            <person name="Morin E."/>
            <person name="Beaudet D."/>
            <person name="Noel J."/>
            <person name="Ndikumana S."/>
            <person name="Charron P."/>
            <person name="St-Onge C."/>
            <person name="Giorgi J."/>
            <person name="Grigoriev I.V."/>
            <person name="Roux C."/>
            <person name="Martin F.M."/>
            <person name="Corradi N."/>
        </authorList>
    </citation>
    <scope>NUCLEOTIDE SEQUENCE [LARGE SCALE GENOMIC DNA]</scope>
    <source>
        <strain evidence="5 6">A5</strain>
    </source>
</reference>
<keyword evidence="1" id="KW-0547">Nucleotide-binding</keyword>
<dbReference type="SUPFAM" id="SSF56112">
    <property type="entry name" value="Protein kinase-like (PK-like)"/>
    <property type="match status" value="1"/>
</dbReference>
<reference evidence="5 6" key="1">
    <citation type="submission" date="2016-04" db="EMBL/GenBank/DDBJ databases">
        <title>Genome analyses suggest a sexual origin of heterokaryosis in a supposedly ancient asexual fungus.</title>
        <authorList>
            <person name="Ropars J."/>
            <person name="Sedzielewska K."/>
            <person name="Noel J."/>
            <person name="Charron P."/>
            <person name="Farinelli L."/>
            <person name="Marton T."/>
            <person name="Kruger M."/>
            <person name="Pelin A."/>
            <person name="Brachmann A."/>
            <person name="Corradi N."/>
        </authorList>
    </citation>
    <scope>NUCLEOTIDE SEQUENCE [LARGE SCALE GENOMIC DNA]</scope>
    <source>
        <strain evidence="5 6">A5</strain>
    </source>
</reference>
<evidence type="ECO:0000256" key="3">
    <source>
        <dbReference type="SAM" id="Phobius"/>
    </source>
</evidence>
<evidence type="ECO:0000313" key="5">
    <source>
        <dbReference type="EMBL" id="PKC08187.1"/>
    </source>
</evidence>
<dbReference type="VEuPathDB" id="FungiDB:RhiirA1_492077"/>
<dbReference type="InterPro" id="IPR051681">
    <property type="entry name" value="Ser/Thr_Kinases-Pseudokinases"/>
</dbReference>
<dbReference type="Proteomes" id="UP000232722">
    <property type="component" value="Unassembled WGS sequence"/>
</dbReference>
<evidence type="ECO:0000313" key="6">
    <source>
        <dbReference type="Proteomes" id="UP000232722"/>
    </source>
</evidence>
<dbReference type="EMBL" id="LLXJ01000568">
    <property type="protein sequence ID" value="PKC08187.1"/>
    <property type="molecule type" value="Genomic_DNA"/>
</dbReference>
<protein>
    <recommendedName>
        <fullName evidence="4">Protein kinase domain-containing protein</fullName>
    </recommendedName>
</protein>
<feature type="transmembrane region" description="Helical" evidence="3">
    <location>
        <begin position="1090"/>
        <end position="1114"/>
    </location>
</feature>
<feature type="domain" description="Protein kinase" evidence="4">
    <location>
        <begin position="25"/>
        <end position="281"/>
    </location>
</feature>